<evidence type="ECO:0000256" key="9">
    <source>
        <dbReference type="PROSITE-ProRule" id="PRU01050"/>
    </source>
</evidence>
<dbReference type="InterPro" id="IPR027417">
    <property type="entry name" value="P-loop_NTPase"/>
</dbReference>
<dbReference type="GO" id="GO:0005829">
    <property type="term" value="C:cytosol"/>
    <property type="evidence" value="ECO:0007669"/>
    <property type="project" value="TreeGrafter"/>
</dbReference>
<dbReference type="PANTHER" id="PTHR42698">
    <property type="entry name" value="GTPASE ERA"/>
    <property type="match status" value="1"/>
</dbReference>
<keyword evidence="3 8" id="KW-0690">Ribosome biogenesis</keyword>
<feature type="region of interest" description="G2" evidence="9">
    <location>
        <begin position="41"/>
        <end position="45"/>
    </location>
</feature>
<dbReference type="Gene3D" id="3.40.50.300">
    <property type="entry name" value="P-loop containing nucleotide triphosphate hydrolases"/>
    <property type="match status" value="1"/>
</dbReference>
<feature type="domain" description="Era-type G" evidence="12">
    <location>
        <begin position="7"/>
        <end position="174"/>
    </location>
</feature>
<dbReference type="InterPro" id="IPR005662">
    <property type="entry name" value="GTPase_Era-like"/>
</dbReference>
<comment type="similarity">
    <text evidence="1 8 9 10">Belongs to the TRAFAC class TrmE-Era-EngA-EngB-Septin-like GTPase superfamily. Era GTPase family.</text>
</comment>
<evidence type="ECO:0000256" key="8">
    <source>
        <dbReference type="HAMAP-Rule" id="MF_00367"/>
    </source>
</evidence>
<evidence type="ECO:0000256" key="4">
    <source>
        <dbReference type="ARBA" id="ARBA00022741"/>
    </source>
</evidence>
<dbReference type="SUPFAM" id="SSF54814">
    <property type="entry name" value="Prokaryotic type KH domain (KH-domain type II)"/>
    <property type="match status" value="1"/>
</dbReference>
<evidence type="ECO:0000259" key="12">
    <source>
        <dbReference type="PROSITE" id="PS51713"/>
    </source>
</evidence>
<sequence length="300" mass="33905">MENKEFRSGFVAIIGRTNVGKSTLLNSLLGRKVAIMSEKPQTTRNKILCVLTREDAQVVFLDTPGFHKPKHKLGEHLVQVALRTLKEVDLVLFLVEAGQPPGPGDHYVIKQFAGLKTPVLLVINKIDLVRREELLPLIEQYSGLFGFAEIVPVSALTGENLPRLLEVVVRYLPAGPKYYPEDVITDRPESFIMAELIREKVLHLTSQEVPHSVAVVVEELKERPNNVVAVRAVIYTEKESQKGILIGKGGQMLKKIGQMAREEMEVLLGSKIYLELWVKVRPDWRNKEGQLRNLGYRMEE</sequence>
<evidence type="ECO:0000313" key="14">
    <source>
        <dbReference type="Proteomes" id="UP000006556"/>
    </source>
</evidence>
<dbReference type="HOGENOM" id="CLU_038009_1_0_9"/>
<feature type="binding site" evidence="8">
    <location>
        <begin position="124"/>
        <end position="127"/>
    </location>
    <ligand>
        <name>GTP</name>
        <dbReference type="ChEBI" id="CHEBI:37565"/>
    </ligand>
</feature>
<dbReference type="Pfam" id="PF07650">
    <property type="entry name" value="KH_2"/>
    <property type="match status" value="1"/>
</dbReference>
<dbReference type="KEGG" id="pth:PTH_0895"/>
<comment type="subcellular location">
    <subcellularLocation>
        <location evidence="8">Cytoplasm</location>
    </subcellularLocation>
    <subcellularLocation>
        <location evidence="8">Cell membrane</location>
        <topology evidence="8">Peripheral membrane protein</topology>
    </subcellularLocation>
</comment>
<feature type="domain" description="KH type-2" evidence="11">
    <location>
        <begin position="205"/>
        <end position="282"/>
    </location>
</feature>
<dbReference type="NCBIfam" id="NF000908">
    <property type="entry name" value="PRK00089.1"/>
    <property type="match status" value="1"/>
</dbReference>
<dbReference type="CDD" id="cd22534">
    <property type="entry name" value="KH-II_Era"/>
    <property type="match status" value="1"/>
</dbReference>
<evidence type="ECO:0000256" key="1">
    <source>
        <dbReference type="ARBA" id="ARBA00007921"/>
    </source>
</evidence>
<protein>
    <recommendedName>
        <fullName evidence="2 8">GTPase Era</fullName>
    </recommendedName>
</protein>
<dbReference type="NCBIfam" id="TIGR00436">
    <property type="entry name" value="era"/>
    <property type="match status" value="1"/>
</dbReference>
<dbReference type="SUPFAM" id="SSF52540">
    <property type="entry name" value="P-loop containing nucleoside triphosphate hydrolases"/>
    <property type="match status" value="1"/>
</dbReference>
<feature type="region of interest" description="G1" evidence="9">
    <location>
        <begin position="15"/>
        <end position="22"/>
    </location>
</feature>
<keyword evidence="6 8" id="KW-0342">GTP-binding</keyword>
<dbReference type="HAMAP" id="MF_00367">
    <property type="entry name" value="GTPase_Era"/>
    <property type="match status" value="1"/>
</dbReference>
<keyword evidence="5 8" id="KW-0694">RNA-binding</keyword>
<dbReference type="Proteomes" id="UP000006556">
    <property type="component" value="Chromosome"/>
</dbReference>
<evidence type="ECO:0000256" key="10">
    <source>
        <dbReference type="RuleBase" id="RU003761"/>
    </source>
</evidence>
<dbReference type="PROSITE" id="PS50823">
    <property type="entry name" value="KH_TYPE_2"/>
    <property type="match status" value="1"/>
</dbReference>
<dbReference type="FunFam" id="3.40.50.300:FF:000094">
    <property type="entry name" value="GTPase Era"/>
    <property type="match status" value="1"/>
</dbReference>
<comment type="subunit">
    <text evidence="8">Monomer.</text>
</comment>
<dbReference type="InterPro" id="IPR006073">
    <property type="entry name" value="GTP-bd"/>
</dbReference>
<feature type="binding site" evidence="8">
    <location>
        <begin position="62"/>
        <end position="66"/>
    </location>
    <ligand>
        <name>GTP</name>
        <dbReference type="ChEBI" id="CHEBI:37565"/>
    </ligand>
</feature>
<dbReference type="InterPro" id="IPR005225">
    <property type="entry name" value="Small_GTP-bd"/>
</dbReference>
<gene>
    <name evidence="13" type="primary">Era</name>
    <name evidence="8" type="synonym">era</name>
    <name evidence="13" type="ordered locus">PTH_0895</name>
</gene>
<keyword evidence="8" id="KW-0699">rRNA-binding</keyword>
<dbReference type="PRINTS" id="PR00326">
    <property type="entry name" value="GTP1OBG"/>
</dbReference>
<dbReference type="STRING" id="370438.PTH_0895"/>
<dbReference type="eggNOG" id="COG1159">
    <property type="taxonomic scope" value="Bacteria"/>
</dbReference>
<dbReference type="GO" id="GO:0043024">
    <property type="term" value="F:ribosomal small subunit binding"/>
    <property type="evidence" value="ECO:0007669"/>
    <property type="project" value="TreeGrafter"/>
</dbReference>
<evidence type="ECO:0000256" key="7">
    <source>
        <dbReference type="ARBA" id="ARBA00023136"/>
    </source>
</evidence>
<dbReference type="InterPro" id="IPR015946">
    <property type="entry name" value="KH_dom-like_a/b"/>
</dbReference>
<dbReference type="InterPro" id="IPR009019">
    <property type="entry name" value="KH_sf_prok-type"/>
</dbReference>
<reference evidence="14" key="1">
    <citation type="journal article" date="2008" name="Genome Res.">
        <title>The genome of Pelotomaculum thermopropionicum reveals niche-associated evolution in anaerobic microbiota.</title>
        <authorList>
            <person name="Kosaka T."/>
            <person name="Kato S."/>
            <person name="Shimoyama T."/>
            <person name="Ishii S."/>
            <person name="Abe T."/>
            <person name="Watanabe K."/>
        </authorList>
    </citation>
    <scope>NUCLEOTIDE SEQUENCE [LARGE SCALE GENOMIC DNA]</scope>
    <source>
        <strain evidence="14">DSM 13744 / JCM 10971 / SI</strain>
    </source>
</reference>
<dbReference type="FunFam" id="3.30.300.20:FF:000003">
    <property type="entry name" value="GTPase Era"/>
    <property type="match status" value="1"/>
</dbReference>
<dbReference type="Gene3D" id="3.30.300.20">
    <property type="match status" value="1"/>
</dbReference>
<keyword evidence="4 8" id="KW-0547">Nucleotide-binding</keyword>
<dbReference type="GO" id="GO:0005886">
    <property type="term" value="C:plasma membrane"/>
    <property type="evidence" value="ECO:0007669"/>
    <property type="project" value="UniProtKB-SubCell"/>
</dbReference>
<keyword evidence="14" id="KW-1185">Reference proteome</keyword>
<dbReference type="InterPro" id="IPR030388">
    <property type="entry name" value="G_ERA_dom"/>
</dbReference>
<evidence type="ECO:0000256" key="2">
    <source>
        <dbReference type="ARBA" id="ARBA00020484"/>
    </source>
</evidence>
<proteinExistence type="inferred from homology"/>
<name>A5D3W5_PELTS</name>
<evidence type="ECO:0000256" key="5">
    <source>
        <dbReference type="ARBA" id="ARBA00022884"/>
    </source>
</evidence>
<keyword evidence="8" id="KW-0963">Cytoplasm</keyword>
<comment type="function">
    <text evidence="8">An essential GTPase that binds both GDP and GTP, with rapid nucleotide exchange. Plays a role in 16S rRNA processing and 30S ribosomal subunit biogenesis and possibly also in cell cycle regulation and energy metabolism.</text>
</comment>
<dbReference type="NCBIfam" id="TIGR00231">
    <property type="entry name" value="small_GTP"/>
    <property type="match status" value="1"/>
</dbReference>
<evidence type="ECO:0000313" key="13">
    <source>
        <dbReference type="EMBL" id="BAF59076.1"/>
    </source>
</evidence>
<evidence type="ECO:0000259" key="11">
    <source>
        <dbReference type="PROSITE" id="PS50823"/>
    </source>
</evidence>
<feature type="region of interest" description="G4" evidence="9">
    <location>
        <begin position="124"/>
        <end position="127"/>
    </location>
</feature>
<dbReference type="InterPro" id="IPR004044">
    <property type="entry name" value="KH_dom_type_2"/>
</dbReference>
<accession>A5D3W5</accession>
<feature type="region of interest" description="G5" evidence="9">
    <location>
        <begin position="153"/>
        <end position="155"/>
    </location>
</feature>
<feature type="region of interest" description="G3" evidence="9">
    <location>
        <begin position="62"/>
        <end position="65"/>
    </location>
</feature>
<dbReference type="GO" id="GO:0000028">
    <property type="term" value="P:ribosomal small subunit assembly"/>
    <property type="evidence" value="ECO:0007669"/>
    <property type="project" value="TreeGrafter"/>
</dbReference>
<evidence type="ECO:0000256" key="3">
    <source>
        <dbReference type="ARBA" id="ARBA00022517"/>
    </source>
</evidence>
<dbReference type="PANTHER" id="PTHR42698:SF1">
    <property type="entry name" value="GTPASE ERA, MITOCHONDRIAL"/>
    <property type="match status" value="1"/>
</dbReference>
<dbReference type="Pfam" id="PF01926">
    <property type="entry name" value="MMR_HSR1"/>
    <property type="match status" value="1"/>
</dbReference>
<keyword evidence="7 8" id="KW-0472">Membrane</keyword>
<evidence type="ECO:0000256" key="6">
    <source>
        <dbReference type="ARBA" id="ARBA00023134"/>
    </source>
</evidence>
<keyword evidence="8" id="KW-1003">Cell membrane</keyword>
<dbReference type="GO" id="GO:0070181">
    <property type="term" value="F:small ribosomal subunit rRNA binding"/>
    <property type="evidence" value="ECO:0007669"/>
    <property type="project" value="UniProtKB-UniRule"/>
</dbReference>
<dbReference type="PROSITE" id="PS51713">
    <property type="entry name" value="G_ERA"/>
    <property type="match status" value="1"/>
</dbReference>
<dbReference type="GO" id="GO:0005525">
    <property type="term" value="F:GTP binding"/>
    <property type="evidence" value="ECO:0007669"/>
    <property type="project" value="UniProtKB-UniRule"/>
</dbReference>
<dbReference type="GO" id="GO:0003924">
    <property type="term" value="F:GTPase activity"/>
    <property type="evidence" value="ECO:0007669"/>
    <property type="project" value="UniProtKB-UniRule"/>
</dbReference>
<dbReference type="AlphaFoldDB" id="A5D3W5"/>
<organism evidence="13 14">
    <name type="scientific">Pelotomaculum thermopropionicum (strain DSM 13744 / JCM 10971 / SI)</name>
    <dbReference type="NCBI Taxonomy" id="370438"/>
    <lineage>
        <taxon>Bacteria</taxon>
        <taxon>Bacillati</taxon>
        <taxon>Bacillota</taxon>
        <taxon>Clostridia</taxon>
        <taxon>Eubacteriales</taxon>
        <taxon>Desulfotomaculaceae</taxon>
        <taxon>Pelotomaculum</taxon>
    </lineage>
</organism>
<feature type="binding site" evidence="8">
    <location>
        <begin position="15"/>
        <end position="22"/>
    </location>
    <ligand>
        <name>GTP</name>
        <dbReference type="ChEBI" id="CHEBI:37565"/>
    </ligand>
</feature>
<dbReference type="EMBL" id="AP009389">
    <property type="protein sequence ID" value="BAF59076.1"/>
    <property type="molecule type" value="Genomic_DNA"/>
</dbReference>
<dbReference type="CDD" id="cd04163">
    <property type="entry name" value="Era"/>
    <property type="match status" value="1"/>
</dbReference>